<protein>
    <submittedName>
        <fullName evidence="3">Uncharacterized protein</fullName>
    </submittedName>
</protein>
<keyword evidence="2" id="KW-0812">Transmembrane</keyword>
<gene>
    <name evidence="3" type="ORF">CORMATOL_02195</name>
</gene>
<proteinExistence type="predicted"/>
<dbReference type="HOGENOM" id="CLU_1025698_0_0_11"/>
<name>C0E5B8_9CORY</name>
<evidence type="ECO:0000256" key="1">
    <source>
        <dbReference type="SAM" id="MobiDB-lite"/>
    </source>
</evidence>
<evidence type="ECO:0000256" key="2">
    <source>
        <dbReference type="SAM" id="Phobius"/>
    </source>
</evidence>
<feature type="transmembrane region" description="Helical" evidence="2">
    <location>
        <begin position="65"/>
        <end position="85"/>
    </location>
</feature>
<reference evidence="3 4" key="1">
    <citation type="submission" date="2009-01" db="EMBL/GenBank/DDBJ databases">
        <authorList>
            <person name="Fulton L."/>
            <person name="Clifton S."/>
            <person name="Chinwalla A.T."/>
            <person name="Mitreva M."/>
            <person name="Sodergren E."/>
            <person name="Weinstock G."/>
            <person name="Clifton S."/>
            <person name="Dooling D.J."/>
            <person name="Fulton B."/>
            <person name="Minx P."/>
            <person name="Pepin K.H."/>
            <person name="Johnson M."/>
            <person name="Bhonagiri V."/>
            <person name="Nash W.E."/>
            <person name="Mardis E.R."/>
            <person name="Wilson R.K."/>
        </authorList>
    </citation>
    <scope>NUCLEOTIDE SEQUENCE [LARGE SCALE GENOMIC DNA]</scope>
    <source>
        <strain evidence="3 4">ATCC 33806</strain>
    </source>
</reference>
<sequence>MGKNIGCMLGYSHLLHPHHLPPIYILFKFDTVSMSLKYSFFFSFSQECFMKEFSSFQERFMSKKIALAFAASCLTAVAAVVPVAASAQDLGSLTDLSSLSVSLFDGPQKQPSPSPSAAPSTSASAAPSTSTTAPSEPAPVVPEPTVPPRQVSEKTDYDAQVGAFRKYLMGPAGKQTFNVSIATGENASGYLLVAGNHYNRIVAGQGYTPSGREDTANLDKLVKQHNCDADDNACGTKLQQDIAKNFTNFKGFAEKSVALAVANYYGYRTQD</sequence>
<feature type="compositionally biased region" description="Pro residues" evidence="1">
    <location>
        <begin position="136"/>
        <end position="147"/>
    </location>
</feature>
<feature type="region of interest" description="Disordered" evidence="1">
    <location>
        <begin position="104"/>
        <end position="155"/>
    </location>
</feature>
<organism evidence="3 4">
    <name type="scientific">Corynebacterium matruchotii ATCC 33806</name>
    <dbReference type="NCBI Taxonomy" id="566549"/>
    <lineage>
        <taxon>Bacteria</taxon>
        <taxon>Bacillati</taxon>
        <taxon>Actinomycetota</taxon>
        <taxon>Actinomycetes</taxon>
        <taxon>Mycobacteriales</taxon>
        <taxon>Corynebacteriaceae</taxon>
        <taxon>Corynebacterium</taxon>
    </lineage>
</organism>
<keyword evidence="2" id="KW-0472">Membrane</keyword>
<dbReference type="EMBL" id="ACEB01000031">
    <property type="protein sequence ID" value="EEG26303.1"/>
    <property type="molecule type" value="Genomic_DNA"/>
</dbReference>
<dbReference type="Proteomes" id="UP000006247">
    <property type="component" value="Unassembled WGS sequence"/>
</dbReference>
<comment type="caution">
    <text evidence="3">The sequence shown here is derived from an EMBL/GenBank/DDBJ whole genome shotgun (WGS) entry which is preliminary data.</text>
</comment>
<keyword evidence="2" id="KW-1133">Transmembrane helix</keyword>
<accession>C0E5B8</accession>
<evidence type="ECO:0000313" key="4">
    <source>
        <dbReference type="Proteomes" id="UP000006247"/>
    </source>
</evidence>
<dbReference type="AlphaFoldDB" id="C0E5B8"/>
<evidence type="ECO:0000313" key="3">
    <source>
        <dbReference type="EMBL" id="EEG26303.1"/>
    </source>
</evidence>
<feature type="compositionally biased region" description="Low complexity" evidence="1">
    <location>
        <begin position="117"/>
        <end position="135"/>
    </location>
</feature>